<dbReference type="Proteomes" id="UP000232722">
    <property type="component" value="Unassembled WGS sequence"/>
</dbReference>
<keyword evidence="1" id="KW-0472">Membrane</keyword>
<dbReference type="AlphaFoldDB" id="A0A2N0QBZ0"/>
<reference evidence="2 3" key="2">
    <citation type="submission" date="2017-09" db="EMBL/GenBank/DDBJ databases">
        <title>Extensive intraspecific genome diversity in a model arbuscular mycorrhizal fungus.</title>
        <authorList>
            <person name="Chen E.C."/>
            <person name="Morin E."/>
            <person name="Beaudet D."/>
            <person name="Noel J."/>
            <person name="Ndikumana S."/>
            <person name="Charron P."/>
            <person name="St-Onge C."/>
            <person name="Giorgi J."/>
            <person name="Grigoriev I.V."/>
            <person name="Roux C."/>
            <person name="Martin F.M."/>
            <person name="Corradi N."/>
        </authorList>
    </citation>
    <scope>NUCLEOTIDE SEQUENCE [LARGE SCALE GENOMIC DNA]</scope>
    <source>
        <strain evidence="2 3">A5</strain>
    </source>
</reference>
<evidence type="ECO:0000313" key="2">
    <source>
        <dbReference type="EMBL" id="PKC16537.1"/>
    </source>
</evidence>
<gene>
    <name evidence="2" type="ORF">RhiirA5_151062</name>
</gene>
<name>A0A2N0QBZ0_9GLOM</name>
<keyword evidence="1" id="KW-0812">Transmembrane</keyword>
<organism evidence="2 3">
    <name type="scientific">Rhizophagus irregularis</name>
    <dbReference type="NCBI Taxonomy" id="588596"/>
    <lineage>
        <taxon>Eukaryota</taxon>
        <taxon>Fungi</taxon>
        <taxon>Fungi incertae sedis</taxon>
        <taxon>Mucoromycota</taxon>
        <taxon>Glomeromycotina</taxon>
        <taxon>Glomeromycetes</taxon>
        <taxon>Glomerales</taxon>
        <taxon>Glomeraceae</taxon>
        <taxon>Rhizophagus</taxon>
    </lineage>
</organism>
<protein>
    <submittedName>
        <fullName evidence="2">Uncharacterized protein</fullName>
    </submittedName>
</protein>
<feature type="transmembrane region" description="Helical" evidence="1">
    <location>
        <begin position="20"/>
        <end position="41"/>
    </location>
</feature>
<reference evidence="2 3" key="1">
    <citation type="submission" date="2016-04" db="EMBL/GenBank/DDBJ databases">
        <title>Genome analyses suggest a sexual origin of heterokaryosis in a supposedly ancient asexual fungus.</title>
        <authorList>
            <person name="Ropars J."/>
            <person name="Sedzielewska K."/>
            <person name="Noel J."/>
            <person name="Charron P."/>
            <person name="Farinelli L."/>
            <person name="Marton T."/>
            <person name="Kruger M."/>
            <person name="Pelin A."/>
            <person name="Brachmann A."/>
            <person name="Corradi N."/>
        </authorList>
    </citation>
    <scope>NUCLEOTIDE SEQUENCE [LARGE SCALE GENOMIC DNA]</scope>
    <source>
        <strain evidence="2 3">A5</strain>
    </source>
</reference>
<comment type="caution">
    <text evidence="2">The sequence shown here is derived from an EMBL/GenBank/DDBJ whole genome shotgun (WGS) entry which is preliminary data.</text>
</comment>
<accession>A0A2N0QBZ0</accession>
<sequence length="50" mass="6136">MIVSEQRGHINFSYIQSKLVIVNFPFHYVIFSLFFTITRFIKKIHYIERN</sequence>
<evidence type="ECO:0000256" key="1">
    <source>
        <dbReference type="SAM" id="Phobius"/>
    </source>
</evidence>
<proteinExistence type="predicted"/>
<evidence type="ECO:0000313" key="3">
    <source>
        <dbReference type="Proteomes" id="UP000232722"/>
    </source>
</evidence>
<dbReference type="EMBL" id="LLXJ01000043">
    <property type="protein sequence ID" value="PKC16537.1"/>
    <property type="molecule type" value="Genomic_DNA"/>
</dbReference>
<keyword evidence="1" id="KW-1133">Transmembrane helix</keyword>